<organism evidence="2">
    <name type="scientific">Oryza brachyantha</name>
    <name type="common">malo sina</name>
    <dbReference type="NCBI Taxonomy" id="4533"/>
    <lineage>
        <taxon>Eukaryota</taxon>
        <taxon>Viridiplantae</taxon>
        <taxon>Streptophyta</taxon>
        <taxon>Embryophyta</taxon>
        <taxon>Tracheophyta</taxon>
        <taxon>Spermatophyta</taxon>
        <taxon>Magnoliopsida</taxon>
        <taxon>Liliopsida</taxon>
        <taxon>Poales</taxon>
        <taxon>Poaceae</taxon>
        <taxon>BOP clade</taxon>
        <taxon>Oryzoideae</taxon>
        <taxon>Oryzeae</taxon>
        <taxon>Oryzinae</taxon>
        <taxon>Oryza</taxon>
    </lineage>
</organism>
<reference evidence="2" key="1">
    <citation type="submission" date="2013-04" db="UniProtKB">
        <authorList>
            <consortium name="EnsemblPlants"/>
        </authorList>
    </citation>
    <scope>IDENTIFICATION</scope>
</reference>
<evidence type="ECO:0000313" key="3">
    <source>
        <dbReference type="Proteomes" id="UP000006038"/>
    </source>
</evidence>
<feature type="compositionally biased region" description="Basic and acidic residues" evidence="1">
    <location>
        <begin position="79"/>
        <end position="88"/>
    </location>
</feature>
<dbReference type="Proteomes" id="UP000006038">
    <property type="component" value="Unassembled WGS sequence"/>
</dbReference>
<evidence type="ECO:0000313" key="2">
    <source>
        <dbReference type="EnsemblPlants" id="OB02G11700.1"/>
    </source>
</evidence>
<dbReference type="AlphaFoldDB" id="J3L953"/>
<dbReference type="EnsemblPlants" id="OB02G11700.1">
    <property type="protein sequence ID" value="OB02G11700.1"/>
    <property type="gene ID" value="OB02G11700"/>
</dbReference>
<dbReference type="Gramene" id="OB02G11700.1">
    <property type="protein sequence ID" value="OB02G11700.1"/>
    <property type="gene ID" value="OB02G11700"/>
</dbReference>
<evidence type="ECO:0000256" key="1">
    <source>
        <dbReference type="SAM" id="MobiDB-lite"/>
    </source>
</evidence>
<sequence>MAMFLCSGVYKRRIQQDELMALNCVPKKQRKQLYNAVADLQVQCRRAPPVRGTSYATVKPRALAPHRTPGIRTQYGLLPRKERSRQPRDQSSPIASPHLFRRLDSIPPSPAADQAAGFRAAAVLYYHQAEEVLVP</sequence>
<keyword evidence="3" id="KW-1185">Reference proteome</keyword>
<accession>J3L953</accession>
<name>J3L953_ORYBR</name>
<protein>
    <submittedName>
        <fullName evidence="2">Uncharacterized protein</fullName>
    </submittedName>
</protein>
<feature type="region of interest" description="Disordered" evidence="1">
    <location>
        <begin position="55"/>
        <end position="112"/>
    </location>
</feature>
<proteinExistence type="predicted"/>
<dbReference type="HOGENOM" id="CLU_1888936_0_0_1"/>